<evidence type="ECO:0000313" key="3">
    <source>
        <dbReference type="Proteomes" id="UP000183995"/>
    </source>
</evidence>
<dbReference type="NCBIfam" id="NF005304">
    <property type="entry name" value="PRK06835.1"/>
    <property type="match status" value="1"/>
</dbReference>
<dbReference type="AlphaFoldDB" id="A0A1M5VN97"/>
<dbReference type="RefSeq" id="WP_073076482.1">
    <property type="nucleotide sequence ID" value="NZ_FQXV01000002.1"/>
</dbReference>
<dbReference type="GO" id="GO:0005524">
    <property type="term" value="F:ATP binding"/>
    <property type="evidence" value="ECO:0007669"/>
    <property type="project" value="InterPro"/>
</dbReference>
<dbReference type="OrthoDB" id="9776217at2"/>
<evidence type="ECO:0000259" key="1">
    <source>
        <dbReference type="Pfam" id="PF01695"/>
    </source>
</evidence>
<organism evidence="2 3">
    <name type="scientific">Sporobacter termitidis DSM 10068</name>
    <dbReference type="NCBI Taxonomy" id="1123282"/>
    <lineage>
        <taxon>Bacteria</taxon>
        <taxon>Bacillati</taxon>
        <taxon>Bacillota</taxon>
        <taxon>Clostridia</taxon>
        <taxon>Eubacteriales</taxon>
        <taxon>Oscillospiraceae</taxon>
        <taxon>Sporobacter</taxon>
    </lineage>
</organism>
<dbReference type="EMBL" id="FQXV01000002">
    <property type="protein sequence ID" value="SHH76707.1"/>
    <property type="molecule type" value="Genomic_DNA"/>
</dbReference>
<dbReference type="Gene3D" id="3.40.50.300">
    <property type="entry name" value="P-loop containing nucleotide triphosphate hydrolases"/>
    <property type="match status" value="1"/>
</dbReference>
<dbReference type="SUPFAM" id="SSF52540">
    <property type="entry name" value="P-loop containing nucleoside triphosphate hydrolases"/>
    <property type="match status" value="1"/>
</dbReference>
<name>A0A1M5VN97_9FIRM</name>
<dbReference type="Pfam" id="PF01695">
    <property type="entry name" value="IstB_IS21"/>
    <property type="match status" value="1"/>
</dbReference>
<reference evidence="2 3" key="1">
    <citation type="submission" date="2016-11" db="EMBL/GenBank/DDBJ databases">
        <authorList>
            <person name="Jaros S."/>
            <person name="Januszkiewicz K."/>
            <person name="Wedrychowicz H."/>
        </authorList>
    </citation>
    <scope>NUCLEOTIDE SEQUENCE [LARGE SCALE GENOMIC DNA]</scope>
    <source>
        <strain evidence="2 3">DSM 10068</strain>
    </source>
</reference>
<feature type="domain" description="IstB-like ATP-binding" evidence="1">
    <location>
        <begin position="180"/>
        <end position="297"/>
    </location>
</feature>
<gene>
    <name evidence="2" type="ORF">SAMN02745823_00923</name>
</gene>
<proteinExistence type="predicted"/>
<dbReference type="CDD" id="cd00009">
    <property type="entry name" value="AAA"/>
    <property type="match status" value="1"/>
</dbReference>
<sequence>MSLDGKLLSRAKLRLEAKKRDNEALQAKRLEEVYARCPRVRALDLALKASVMDVIGLALRGDGDPAEAVDAIRDKNLALQAERIQALTAAGFPGDYLDHEYLCNTCHDTGYAGTELCSCLRDLYLEEQRASLSSLFKLGSETFDSFDLSWYDDTPDPATGVSPRYKMEFIYDTCVDYATRFPRRSTNLFLSGGTGLGKTFLSACIARVVADKGFSVVYDTAASIFSKFEEEKFYKGGDLTATRDELRRYLDCDLLIMDDLGTEMTTSFTVSALYELVNSRLIAGRKTIISSNLSAGELYGRYSPQIASRIEGEYHVLNFCGRDIRLLKKGF</sequence>
<dbReference type="PANTHER" id="PTHR30050:SF4">
    <property type="entry name" value="ATP-BINDING PROTEIN RV3427C IN INSERTION SEQUENCE-RELATED"/>
    <property type="match status" value="1"/>
</dbReference>
<dbReference type="STRING" id="1123282.SAMN02745823_00923"/>
<protein>
    <submittedName>
        <fullName evidence="2">DNA replication protein DnaC</fullName>
    </submittedName>
</protein>
<dbReference type="GO" id="GO:0006260">
    <property type="term" value="P:DNA replication"/>
    <property type="evidence" value="ECO:0007669"/>
    <property type="project" value="TreeGrafter"/>
</dbReference>
<dbReference type="InterPro" id="IPR002611">
    <property type="entry name" value="IstB_ATP-bd"/>
</dbReference>
<accession>A0A1M5VN97</accession>
<keyword evidence="3" id="KW-1185">Reference proteome</keyword>
<dbReference type="PANTHER" id="PTHR30050">
    <property type="entry name" value="CHROMOSOMAL REPLICATION INITIATOR PROTEIN DNAA"/>
    <property type="match status" value="1"/>
</dbReference>
<dbReference type="Proteomes" id="UP000183995">
    <property type="component" value="Unassembled WGS sequence"/>
</dbReference>
<evidence type="ECO:0000313" key="2">
    <source>
        <dbReference type="EMBL" id="SHH76707.1"/>
    </source>
</evidence>
<dbReference type="InterPro" id="IPR027417">
    <property type="entry name" value="P-loop_NTPase"/>
</dbReference>